<dbReference type="Proteomes" id="UP000541558">
    <property type="component" value="Unassembled WGS sequence"/>
</dbReference>
<dbReference type="Gene3D" id="1.10.510.10">
    <property type="entry name" value="Transferase(Phosphotransferase) domain 1"/>
    <property type="match status" value="1"/>
</dbReference>
<dbReference type="PANTHER" id="PTHR23257">
    <property type="entry name" value="SERINE-THREONINE PROTEIN KINASE"/>
    <property type="match status" value="1"/>
</dbReference>
<dbReference type="PROSITE" id="PS00109">
    <property type="entry name" value="PROTEIN_KINASE_TYR"/>
    <property type="match status" value="1"/>
</dbReference>
<dbReference type="GO" id="GO:0004672">
    <property type="term" value="F:protein kinase activity"/>
    <property type="evidence" value="ECO:0007669"/>
    <property type="project" value="InterPro"/>
</dbReference>
<dbReference type="AlphaFoldDB" id="A0A8H5C3Y7"/>
<evidence type="ECO:0000259" key="1">
    <source>
        <dbReference type="PROSITE" id="PS50011"/>
    </source>
</evidence>
<reference evidence="2 3" key="1">
    <citation type="journal article" date="2020" name="ISME J.">
        <title>Uncovering the hidden diversity of litter-decomposition mechanisms in mushroom-forming fungi.</title>
        <authorList>
            <person name="Floudas D."/>
            <person name="Bentzer J."/>
            <person name="Ahren D."/>
            <person name="Johansson T."/>
            <person name="Persson P."/>
            <person name="Tunlid A."/>
        </authorList>
    </citation>
    <scope>NUCLEOTIDE SEQUENCE [LARGE SCALE GENOMIC DNA]</scope>
    <source>
        <strain evidence="2 3">CBS 175.51</strain>
    </source>
</reference>
<proteinExistence type="predicted"/>
<dbReference type="SUPFAM" id="SSF56112">
    <property type="entry name" value="Protein kinase-like (PK-like)"/>
    <property type="match status" value="1"/>
</dbReference>
<dbReference type="PROSITE" id="PS50011">
    <property type="entry name" value="PROTEIN_KINASE_DOM"/>
    <property type="match status" value="1"/>
</dbReference>
<dbReference type="EMBL" id="JAACJK010000075">
    <property type="protein sequence ID" value="KAF5334186.1"/>
    <property type="molecule type" value="Genomic_DNA"/>
</dbReference>
<dbReference type="Pfam" id="PF00069">
    <property type="entry name" value="Pkinase"/>
    <property type="match status" value="1"/>
</dbReference>
<accession>A0A8H5C3Y7</accession>
<dbReference type="InterPro" id="IPR011009">
    <property type="entry name" value="Kinase-like_dom_sf"/>
</dbReference>
<comment type="caution">
    <text evidence="2">The sequence shown here is derived from an EMBL/GenBank/DDBJ whole genome shotgun (WGS) entry which is preliminary data.</text>
</comment>
<dbReference type="InterPro" id="IPR050167">
    <property type="entry name" value="Ser_Thr_protein_kinase"/>
</dbReference>
<dbReference type="OrthoDB" id="3260205at2759"/>
<feature type="domain" description="Protein kinase" evidence="1">
    <location>
        <begin position="57"/>
        <end position="345"/>
    </location>
</feature>
<dbReference type="InterPro" id="IPR008266">
    <property type="entry name" value="Tyr_kinase_AS"/>
</dbReference>
<name>A0A8H5C3Y7_9AGAR</name>
<dbReference type="GO" id="GO:0005737">
    <property type="term" value="C:cytoplasm"/>
    <property type="evidence" value="ECO:0007669"/>
    <property type="project" value="TreeGrafter"/>
</dbReference>
<keyword evidence="3" id="KW-1185">Reference proteome</keyword>
<dbReference type="InterPro" id="IPR000719">
    <property type="entry name" value="Prot_kinase_dom"/>
</dbReference>
<dbReference type="GO" id="GO:0007165">
    <property type="term" value="P:signal transduction"/>
    <property type="evidence" value="ECO:0007669"/>
    <property type="project" value="TreeGrafter"/>
</dbReference>
<evidence type="ECO:0000313" key="3">
    <source>
        <dbReference type="Proteomes" id="UP000541558"/>
    </source>
</evidence>
<sequence length="373" mass="41785">MSAFTFTETETTESILQAITTVIPNVTNIPDLELEVLPVKDFTLIPEVVGISPITKRQHYSAYATGSYADVFRAVSKAEGTNGEVVVFKVFRDAHLGSEDEKVREEAKRVFVKRLRRECAVWGMLRHRNISRLWGVVIHPELSSAGLVSSFRLHGALGDFIEKKIPYDCITMAQGIACALEYIHAITPDPVVHGDLTPANILVDYDETTKEFFPLLTDFGKSRVMDKHGYTTTVSKMTPLYRAPEIFTDLEDNPEATNHRLVPGSDVYSLGMLLYKLITGHDPFYKERFAFHIALGIAIAEEGLRMTKNKYPVPSRYEWCWKIMDGCWEYKAEDRLTSKEAHRYLRKGPGADGTTTPVSISFVAADAATAPSP</sequence>
<dbReference type="GO" id="GO:0005524">
    <property type="term" value="F:ATP binding"/>
    <property type="evidence" value="ECO:0007669"/>
    <property type="project" value="InterPro"/>
</dbReference>
<organism evidence="2 3">
    <name type="scientific">Ephemerocybe angulata</name>
    <dbReference type="NCBI Taxonomy" id="980116"/>
    <lineage>
        <taxon>Eukaryota</taxon>
        <taxon>Fungi</taxon>
        <taxon>Dikarya</taxon>
        <taxon>Basidiomycota</taxon>
        <taxon>Agaricomycotina</taxon>
        <taxon>Agaricomycetes</taxon>
        <taxon>Agaricomycetidae</taxon>
        <taxon>Agaricales</taxon>
        <taxon>Agaricineae</taxon>
        <taxon>Psathyrellaceae</taxon>
        <taxon>Ephemerocybe</taxon>
    </lineage>
</organism>
<evidence type="ECO:0000313" key="2">
    <source>
        <dbReference type="EMBL" id="KAF5334186.1"/>
    </source>
</evidence>
<protein>
    <recommendedName>
        <fullName evidence="1">Protein kinase domain-containing protein</fullName>
    </recommendedName>
</protein>
<gene>
    <name evidence="2" type="ORF">D9611_014499</name>
</gene>